<dbReference type="PANTHER" id="PTHR11800:SF2">
    <property type="entry name" value="DNA-DIRECTED RNA POLYMERASE II SUBUNIT RPB3"/>
    <property type="match status" value="1"/>
</dbReference>
<dbReference type="GO" id="GO:0046983">
    <property type="term" value="F:protein dimerization activity"/>
    <property type="evidence" value="ECO:0007669"/>
    <property type="project" value="InterPro"/>
</dbReference>
<evidence type="ECO:0000259" key="3">
    <source>
        <dbReference type="SMART" id="SM00662"/>
    </source>
</evidence>
<accession>H0XHU6</accession>
<dbReference type="STRING" id="30611.ENSOGAP00000015686"/>
<dbReference type="SUPFAM" id="SSF55257">
    <property type="entry name" value="RBP11-like subunits of RNA polymerase"/>
    <property type="match status" value="1"/>
</dbReference>
<dbReference type="Gene3D" id="2.170.120.12">
    <property type="entry name" value="DNA-directed RNA polymerase, insert domain"/>
    <property type="match status" value="1"/>
</dbReference>
<dbReference type="InterPro" id="IPR050518">
    <property type="entry name" value="Rpo3/RPB3_RNA_Pol_subunit"/>
</dbReference>
<evidence type="ECO:0000256" key="1">
    <source>
        <dbReference type="ARBA" id="ARBA00022478"/>
    </source>
</evidence>
<keyword evidence="5" id="KW-1185">Reference proteome</keyword>
<dbReference type="InterPro" id="IPR036643">
    <property type="entry name" value="RNApol_insert_sf"/>
</dbReference>
<reference evidence="4" key="3">
    <citation type="submission" date="2025-09" db="UniProtKB">
        <authorList>
            <consortium name="Ensembl"/>
        </authorList>
    </citation>
    <scope>IDENTIFICATION</scope>
</reference>
<feature type="domain" description="DNA-directed RNA polymerase RpoA/D/Rpb3-type" evidence="3">
    <location>
        <begin position="16"/>
        <end position="236"/>
    </location>
</feature>
<dbReference type="GO" id="GO:0005665">
    <property type="term" value="C:RNA polymerase II, core complex"/>
    <property type="evidence" value="ECO:0007669"/>
    <property type="project" value="TreeGrafter"/>
</dbReference>
<sequence length="244" mass="26866">YTNQPTMQIMALNDKNVKFIIENMDLVMPNSIPTAFIAVVPIIAIDWLQIPTNPSILHNEFITHRHRLISFFNDNIVNKDCICDEFCPECSAACMLDIQCNEDQSCHITSGDPVSNNLAILVASQSQDSDPSDYVRIEKGPGADTSSLYQKNILGKNMPSGALTAGVAFKCDPDNALRHTVYPQPEEGPESIRAKDPNSKPERFYYNVGSCGLPHPETVLSALSGLRKKTQLSSGIQNDVLTIN</sequence>
<dbReference type="Gene3D" id="3.30.1360.10">
    <property type="entry name" value="RNA polymerase, RBP11-like subunit"/>
    <property type="match status" value="1"/>
</dbReference>
<dbReference type="InParanoid" id="H0XHU6"/>
<dbReference type="GO" id="GO:0003899">
    <property type="term" value="F:DNA-directed RNA polymerase activity"/>
    <property type="evidence" value="ECO:0007669"/>
    <property type="project" value="InterPro"/>
</dbReference>
<dbReference type="AlphaFoldDB" id="H0XHU6"/>
<proteinExistence type="predicted"/>
<dbReference type="SMART" id="SM00662">
    <property type="entry name" value="RPOLD"/>
    <property type="match status" value="1"/>
</dbReference>
<dbReference type="HOGENOM" id="CLU_038421_1_0_1"/>
<name>H0XHU6_OTOGA</name>
<organism evidence="4 5">
    <name type="scientific">Otolemur garnettii</name>
    <name type="common">Small-eared galago</name>
    <name type="synonym">Garnett's greater bushbaby</name>
    <dbReference type="NCBI Taxonomy" id="30611"/>
    <lineage>
        <taxon>Eukaryota</taxon>
        <taxon>Metazoa</taxon>
        <taxon>Chordata</taxon>
        <taxon>Craniata</taxon>
        <taxon>Vertebrata</taxon>
        <taxon>Euteleostomi</taxon>
        <taxon>Mammalia</taxon>
        <taxon>Eutheria</taxon>
        <taxon>Euarchontoglires</taxon>
        <taxon>Primates</taxon>
        <taxon>Strepsirrhini</taxon>
        <taxon>Lorisiformes</taxon>
        <taxon>Galagidae</taxon>
        <taxon>Otolemur</taxon>
    </lineage>
</organism>
<dbReference type="InterPro" id="IPR011263">
    <property type="entry name" value="DNA-dir_RNA_pol_RpoA/D/Rpb3"/>
</dbReference>
<evidence type="ECO:0000256" key="2">
    <source>
        <dbReference type="ARBA" id="ARBA00023163"/>
    </source>
</evidence>
<dbReference type="GeneTree" id="ENSGT00950000183100"/>
<evidence type="ECO:0000313" key="4">
    <source>
        <dbReference type="Ensembl" id="ENSOGAP00000015686.1"/>
    </source>
</evidence>
<dbReference type="Ensembl" id="ENSOGAT00000032587.1">
    <property type="protein sequence ID" value="ENSOGAP00000015686.1"/>
    <property type="gene ID" value="ENSOGAG00000029610.1"/>
</dbReference>
<dbReference type="eggNOG" id="KOG1522">
    <property type="taxonomic scope" value="Eukaryota"/>
</dbReference>
<dbReference type="PANTHER" id="PTHR11800">
    <property type="entry name" value="DNA-DIRECTED RNA POLYMERASE"/>
    <property type="match status" value="1"/>
</dbReference>
<dbReference type="EMBL" id="AAQR03045941">
    <property type="status" value="NOT_ANNOTATED_CDS"/>
    <property type="molecule type" value="Genomic_DNA"/>
</dbReference>
<reference evidence="5" key="1">
    <citation type="submission" date="2011-03" db="EMBL/GenBank/DDBJ databases">
        <title>Version 3 of the genome sequence of Otolemur garnettii (Bushbaby).</title>
        <authorList>
            <consortium name="The Broad Institute Genome Sequencing Platform"/>
            <person name="Di Palma F."/>
            <person name="Johnson J."/>
            <person name="Lander E.S."/>
            <person name="Lindblad-Toh K."/>
            <person name="Jaffe D.B."/>
            <person name="Gnerre S."/>
            <person name="MacCallum I."/>
            <person name="Przybylski D."/>
            <person name="Ribeiro F.J."/>
            <person name="Burton J.N."/>
            <person name="Walker B.J."/>
            <person name="Sharpe T."/>
            <person name="Hall G."/>
        </authorList>
    </citation>
    <scope>NUCLEOTIDE SEQUENCE [LARGE SCALE GENOMIC DNA]</scope>
</reference>
<keyword evidence="1" id="KW-0240">DNA-directed RNA polymerase</keyword>
<dbReference type="Proteomes" id="UP000005225">
    <property type="component" value="Unassembled WGS sequence"/>
</dbReference>
<keyword evidence="2" id="KW-0804">Transcription</keyword>
<dbReference type="SUPFAM" id="SSF56553">
    <property type="entry name" value="Insert subdomain of RNA polymerase alpha subunit"/>
    <property type="match status" value="1"/>
</dbReference>
<dbReference type="InterPro" id="IPR036603">
    <property type="entry name" value="RBP11-like"/>
</dbReference>
<evidence type="ECO:0000313" key="5">
    <source>
        <dbReference type="Proteomes" id="UP000005225"/>
    </source>
</evidence>
<dbReference type="GO" id="GO:0006366">
    <property type="term" value="P:transcription by RNA polymerase II"/>
    <property type="evidence" value="ECO:0007669"/>
    <property type="project" value="TreeGrafter"/>
</dbReference>
<reference evidence="4" key="2">
    <citation type="submission" date="2025-08" db="UniProtKB">
        <authorList>
            <consortium name="Ensembl"/>
        </authorList>
    </citation>
    <scope>IDENTIFICATION</scope>
</reference>
<protein>
    <recommendedName>
        <fullName evidence="3">DNA-directed RNA polymerase RpoA/D/Rpb3-type domain-containing protein</fullName>
    </recommendedName>
</protein>